<keyword evidence="9" id="KW-0739">Sodium transport</keyword>
<evidence type="ECO:0000256" key="2">
    <source>
        <dbReference type="ARBA" id="ARBA00022448"/>
    </source>
</evidence>
<feature type="transmembrane region" description="Helical" evidence="11">
    <location>
        <begin position="453"/>
        <end position="477"/>
    </location>
</feature>
<dbReference type="InterPro" id="IPR006153">
    <property type="entry name" value="Cation/H_exchanger_TM"/>
</dbReference>
<dbReference type="OrthoDB" id="441412at2759"/>
<dbReference type="Pfam" id="PF00999">
    <property type="entry name" value="Na_H_Exchanger"/>
    <property type="match status" value="1"/>
</dbReference>
<dbReference type="HOGENOM" id="CLU_232926_0_0_1"/>
<keyword evidence="8 11" id="KW-0472">Membrane</keyword>
<keyword evidence="3" id="KW-1003">Cell membrane</keyword>
<feature type="compositionally biased region" description="Polar residues" evidence="10">
    <location>
        <begin position="1872"/>
        <end position="1887"/>
    </location>
</feature>
<feature type="domain" description="Cation/H+ exchanger transmembrane" evidence="12">
    <location>
        <begin position="65"/>
        <end position="470"/>
    </location>
</feature>
<keyword evidence="7" id="KW-0406">Ion transport</keyword>
<dbReference type="eggNOG" id="KOG1965">
    <property type="taxonomic scope" value="Eukaryota"/>
</dbReference>
<evidence type="ECO:0000256" key="4">
    <source>
        <dbReference type="ARBA" id="ARBA00022692"/>
    </source>
</evidence>
<evidence type="ECO:0000256" key="6">
    <source>
        <dbReference type="ARBA" id="ARBA00023053"/>
    </source>
</evidence>
<dbReference type="GO" id="GO:0051453">
    <property type="term" value="P:regulation of intracellular pH"/>
    <property type="evidence" value="ECO:0007669"/>
    <property type="project" value="TreeGrafter"/>
</dbReference>
<evidence type="ECO:0000256" key="5">
    <source>
        <dbReference type="ARBA" id="ARBA00022989"/>
    </source>
</evidence>
<evidence type="ECO:0000256" key="9">
    <source>
        <dbReference type="ARBA" id="ARBA00023201"/>
    </source>
</evidence>
<feature type="transmembrane region" description="Helical" evidence="11">
    <location>
        <begin position="150"/>
        <end position="172"/>
    </location>
</feature>
<feature type="transmembrane region" description="Helical" evidence="11">
    <location>
        <begin position="375"/>
        <end position="400"/>
    </location>
</feature>
<dbReference type="RefSeq" id="XP_005538812.1">
    <property type="nucleotide sequence ID" value="XM_005538755.1"/>
</dbReference>
<evidence type="ECO:0000256" key="10">
    <source>
        <dbReference type="SAM" id="MobiDB-lite"/>
    </source>
</evidence>
<dbReference type="GO" id="GO:0098719">
    <property type="term" value="P:sodium ion import across plasma membrane"/>
    <property type="evidence" value="ECO:0007669"/>
    <property type="project" value="TreeGrafter"/>
</dbReference>
<accession>M1UWU5</accession>
<dbReference type="KEGG" id="cme:CYME_CMS152C"/>
<dbReference type="PANTHER" id="PTHR10110">
    <property type="entry name" value="SODIUM/HYDROGEN EXCHANGER"/>
    <property type="match status" value="1"/>
</dbReference>
<keyword evidence="6" id="KW-0915">Sodium</keyword>
<feature type="transmembrane region" description="Helical" evidence="11">
    <location>
        <begin position="123"/>
        <end position="143"/>
    </location>
</feature>
<feature type="transmembrane region" description="Helical" evidence="11">
    <location>
        <begin position="54"/>
        <end position="71"/>
    </location>
</feature>
<comment type="subcellular location">
    <subcellularLocation>
        <location evidence="1">Cell membrane</location>
        <topology evidence="1">Multi-pass membrane protein</topology>
    </subcellularLocation>
</comment>
<evidence type="ECO:0000313" key="14">
    <source>
        <dbReference type="Proteomes" id="UP000007014"/>
    </source>
</evidence>
<keyword evidence="5 11" id="KW-1133">Transmembrane helix</keyword>
<reference evidence="13 14" key="1">
    <citation type="journal article" date="2004" name="Nature">
        <title>Genome sequence of the ultrasmall unicellular red alga Cyanidioschyzon merolae 10D.</title>
        <authorList>
            <person name="Matsuzaki M."/>
            <person name="Misumi O."/>
            <person name="Shin-i T."/>
            <person name="Maruyama S."/>
            <person name="Takahara M."/>
            <person name="Miyagishima S."/>
            <person name="Mori T."/>
            <person name="Nishida K."/>
            <person name="Yagisawa F."/>
            <person name="Nishida K."/>
            <person name="Yoshida Y."/>
            <person name="Nishimura Y."/>
            <person name="Nakao S."/>
            <person name="Kobayashi T."/>
            <person name="Momoyama Y."/>
            <person name="Higashiyama T."/>
            <person name="Minoda A."/>
            <person name="Sano M."/>
            <person name="Nomoto H."/>
            <person name="Oishi K."/>
            <person name="Hayashi H."/>
            <person name="Ohta F."/>
            <person name="Nishizaka S."/>
            <person name="Haga S."/>
            <person name="Miura S."/>
            <person name="Morishita T."/>
            <person name="Kabeya Y."/>
            <person name="Terasawa K."/>
            <person name="Suzuki Y."/>
            <person name="Ishii Y."/>
            <person name="Asakawa S."/>
            <person name="Takano H."/>
            <person name="Ohta N."/>
            <person name="Kuroiwa H."/>
            <person name="Tanaka K."/>
            <person name="Shimizu N."/>
            <person name="Sugano S."/>
            <person name="Sato N."/>
            <person name="Nozaki H."/>
            <person name="Ogasawara N."/>
            <person name="Kohara Y."/>
            <person name="Kuroiwa T."/>
        </authorList>
    </citation>
    <scope>NUCLEOTIDE SEQUENCE [LARGE SCALE GENOMIC DNA]</scope>
    <source>
        <strain evidence="13 14">10D</strain>
    </source>
</reference>
<feature type="compositionally biased region" description="Polar residues" evidence="10">
    <location>
        <begin position="561"/>
        <end position="576"/>
    </location>
</feature>
<dbReference type="PANTHER" id="PTHR10110:SF86">
    <property type="entry name" value="SODIUM_HYDROGEN EXCHANGER 7"/>
    <property type="match status" value="1"/>
</dbReference>
<evidence type="ECO:0000259" key="12">
    <source>
        <dbReference type="Pfam" id="PF00999"/>
    </source>
</evidence>
<feature type="compositionally biased region" description="Basic and acidic residues" evidence="10">
    <location>
        <begin position="1561"/>
        <end position="1574"/>
    </location>
</feature>
<sequence length="2064" mass="225951">MNTSAWCPSESDLLRGPATLVRTNLAASAAETDPVGEEIFAICHGFTEWTPSTFMILLFPILAVLLAYAFKSVLDHYRLPVPYTFPLVIAGGIFGVAGCYLNLAQLSASLNYWVDVRNPEVLFYVLLPPLILESALFIDWWTVSNLLLQIFALSMILVVIDAALLAFFTTYVLTDSPWSLNAGWMFGALISPTDVLAVNMALEGSGIRTPLQVMIQGESLFNDGSGFTLFVLFLTRLQPNASQSIGAIFVQLLRLAGGGLALGIAFALPTLVFLRRVWKDAAIEIGSTFVLSYLVFYVGESPCGVSGIVAVASFGLVLRADRFASLTPEFQDSLLAFWSVISMIINAIAFTYAGFIAVVNLIVFWGRHGIDGKTIAYGLVLYPVLYLSRLIAVVVLYPVLRRSRYGLTWREALLIVHVGLRGAISLIAAQIVFHEPNIQGGTYVNARVQLWTATIVLMTLMVQAPTIKTVAGWLGLLNRSAAQVRTFRAQVRRLHAKALDILLDMQRTSRFTFADWVFVGQVAILPAELSRLLLRVGQVRALVSKATRTPVLMSEHPDSISIASDTNKVMGVSSSSDMEERLPPQKPDEAHWTASAAGPELMDTNSNPSNSITPGTSDTSTNPKSTGNLVTMPAPGSTARSTMGSTFGSSFGNAAGNTMNSAFGNNSGNSAGNTILATATATTAAAAATATSAAWRTSDGTMPGVSARLQGSLPRSSSLPQLVVARPPRVSLAVPRASVEYRMSGSQALRERHSREMQRLSRSLQLERQHQVAKARNRWLPQRPWWLRLDRKQPRTGRSRRMTAAAAGARPRSVRWTTATTNIGPERSAVERSSILQRRRRQQQQHSRRYRRPPATAVFLHQLNESRRRALLAMRAAVQKQFLIGSMSMTPYRLLNAAIDRSMDEVSNPTNTDEIRVFSHTQAGGWGLSRLEQFIVGICGRFRFLHRFARWLIYRRLFIGYDIVSGLTVALVHALHSRHAQQAERWALEKAERSPPGAATIAADTAAVVMVHSTDWVSADPHGSLTLIADLQVAIELEAEVARCESYLHSSRVLSPETVRASDSLHAANVLLSRQARLIEELYATGTLTEAESKALLDQLDMRREALQRVSIRFPLPTIGDCLRNSLASWLEVEYRSRVALEHALEQLLAAWRAAGQIRAFAHGEVVQRMDTLVVGVFYVIRGAIEVRTQHVEFAGDDLDDLDEQLLLQRQDMQAVDHQARHGTLGRHNGLRSSYPAVQRTPVDRIQRQSAMIANLLSEEEFPPLRRKPTTTSVWPQAVETAETGSAAPLAGVVAPASSERSTEAPLTLPSHLGQERERKSTLWRRWRWWQRRQPEETAATPRDMVEPPYPGEEAVPSATLPSRRRAAEARLRAFISDVFGIAGRRERDDRYTSNSNVVDDDDDDFADDGTIAADAEEVVWHAASAEAGAFPHGLRDAAPSSGALNHEHKHIPPDLEASAPASGFPREDAHEVRTLSNSVTGQSYGMAGSLYRYTSALELVVVSQLAHVFFIPASNFRNLMSSRDDWMRLAVRMAASECARNLVPNVEEYLTETRMRFMELERRDRPSTERQPERSSTSVQSPADDAETPPESNGLAAARTDTLGADNAAPESAQVTRPGTRAHVETRDTSSRLPDASFAMYENPGTVATETMLFPPEALDYEKRRDAMLLPLRTATLVVWAMPRLLPGTLSGPLHGQCIARRLRSAVVILLQGTVYLQTCDGEGARQLQHARPLCKRYGCLGQYQSELHAPCETLPVRCRVLVVTPSDTPLFFDTKAQERGEAGLYDEQRAENEALWSLLHSTAAANPAAAQTVSSGGLRWHPPDPNLITVAESEGASSGTLLRRRVDAPALIRLDVAPALPRSVAPETNAARTGTTGEASLLSDANSRSLSMGRLGQASIRVPKRLASPLDLYSGERKLSSRAKQASASAEQFTLVWFDPADPRIHDLVAAFGVGPGGVSDPLFEDSLRSRPLSRFPAEDSITSVETNAETARVASEAPRTAEREQSASFVSSGPVRLATFPSEGHVALDTGDANTFASSSSESTPDLSADVRLMADRHLLS</sequence>
<evidence type="ECO:0000256" key="11">
    <source>
        <dbReference type="SAM" id="Phobius"/>
    </source>
</evidence>
<feature type="transmembrane region" description="Helical" evidence="11">
    <location>
        <begin position="255"/>
        <end position="274"/>
    </location>
</feature>
<evidence type="ECO:0000256" key="1">
    <source>
        <dbReference type="ARBA" id="ARBA00004651"/>
    </source>
</evidence>
<feature type="region of interest" description="Disordered" evidence="10">
    <location>
        <begin position="1561"/>
        <end position="1637"/>
    </location>
</feature>
<feature type="compositionally biased region" description="Polar residues" evidence="10">
    <location>
        <begin position="603"/>
        <end position="629"/>
    </location>
</feature>
<keyword evidence="14" id="KW-1185">Reference proteome</keyword>
<evidence type="ECO:0000256" key="3">
    <source>
        <dbReference type="ARBA" id="ARBA00022475"/>
    </source>
</evidence>
<protein>
    <submittedName>
        <fullName evidence="13">Probable sodium/hydrogen antiporter</fullName>
    </submittedName>
</protein>
<dbReference type="EMBL" id="AP006501">
    <property type="protein sequence ID" value="BAM82776.1"/>
    <property type="molecule type" value="Genomic_DNA"/>
</dbReference>
<feature type="transmembrane region" description="Helical" evidence="11">
    <location>
        <begin position="83"/>
        <end position="103"/>
    </location>
</feature>
<dbReference type="GO" id="GO:0005886">
    <property type="term" value="C:plasma membrane"/>
    <property type="evidence" value="ECO:0007669"/>
    <property type="project" value="UniProtKB-SubCell"/>
</dbReference>
<dbReference type="InterPro" id="IPR018422">
    <property type="entry name" value="Cation/H_exchanger_CPA1"/>
</dbReference>
<evidence type="ECO:0000256" key="7">
    <source>
        <dbReference type="ARBA" id="ARBA00023065"/>
    </source>
</evidence>
<dbReference type="GO" id="GO:0015385">
    <property type="term" value="F:sodium:proton antiporter activity"/>
    <property type="evidence" value="ECO:0007669"/>
    <property type="project" value="InterPro"/>
</dbReference>
<dbReference type="Gramene" id="CMS152CT">
    <property type="protein sequence ID" value="CMS152CT"/>
    <property type="gene ID" value="CMS152C"/>
</dbReference>
<organism evidence="13 14">
    <name type="scientific">Cyanidioschyzon merolae (strain NIES-3377 / 10D)</name>
    <name type="common">Unicellular red alga</name>
    <dbReference type="NCBI Taxonomy" id="280699"/>
    <lineage>
        <taxon>Eukaryota</taxon>
        <taxon>Rhodophyta</taxon>
        <taxon>Bangiophyceae</taxon>
        <taxon>Cyanidiales</taxon>
        <taxon>Cyanidiaceae</taxon>
        <taxon>Cyanidioschyzon</taxon>
    </lineage>
</organism>
<keyword evidence="2" id="KW-0813">Transport</keyword>
<evidence type="ECO:0000313" key="13">
    <source>
        <dbReference type="EMBL" id="BAM82776.1"/>
    </source>
</evidence>
<feature type="region of interest" description="Disordered" evidence="10">
    <location>
        <begin position="1867"/>
        <end position="1887"/>
    </location>
</feature>
<feature type="region of interest" description="Disordered" evidence="10">
    <location>
        <begin position="791"/>
        <end position="813"/>
    </location>
</feature>
<dbReference type="Gene3D" id="6.10.140.1330">
    <property type="match status" value="1"/>
</dbReference>
<feature type="transmembrane region" description="Helical" evidence="11">
    <location>
        <begin position="305"/>
        <end position="322"/>
    </location>
</feature>
<feature type="compositionally biased region" description="Basic and acidic residues" evidence="10">
    <location>
        <begin position="578"/>
        <end position="591"/>
    </location>
</feature>
<feature type="region of interest" description="Disordered" evidence="10">
    <location>
        <begin position="829"/>
        <end position="851"/>
    </location>
</feature>
<evidence type="ECO:0000256" key="8">
    <source>
        <dbReference type="ARBA" id="ARBA00023136"/>
    </source>
</evidence>
<dbReference type="GO" id="GO:0015386">
    <property type="term" value="F:potassium:proton antiporter activity"/>
    <property type="evidence" value="ECO:0007669"/>
    <property type="project" value="TreeGrafter"/>
</dbReference>
<name>M1UWU5_CYAM1</name>
<keyword evidence="4 11" id="KW-0812">Transmembrane</keyword>
<feature type="region of interest" description="Disordered" evidence="10">
    <location>
        <begin position="1335"/>
        <end position="1362"/>
    </location>
</feature>
<dbReference type="Proteomes" id="UP000007014">
    <property type="component" value="Chromosome 19"/>
</dbReference>
<feature type="transmembrane region" description="Helical" evidence="11">
    <location>
        <begin position="334"/>
        <end position="363"/>
    </location>
</feature>
<feature type="transmembrane region" description="Helical" evidence="11">
    <location>
        <begin position="412"/>
        <end position="433"/>
    </location>
</feature>
<feature type="region of interest" description="Disordered" evidence="10">
    <location>
        <begin position="1443"/>
        <end position="1469"/>
    </location>
</feature>
<gene>
    <name evidence="13" type="ORF">CYME_CMS152C</name>
</gene>
<feature type="compositionally biased region" description="Basic residues" evidence="10">
    <location>
        <begin position="837"/>
        <end position="851"/>
    </location>
</feature>
<feature type="region of interest" description="Disordered" evidence="10">
    <location>
        <begin position="1986"/>
        <end position="2015"/>
    </location>
</feature>
<dbReference type="GeneID" id="16997292"/>
<feature type="region of interest" description="Disordered" evidence="10">
    <location>
        <begin position="557"/>
        <end position="629"/>
    </location>
</feature>
<proteinExistence type="predicted"/>
<reference evidence="13 14" key="2">
    <citation type="journal article" date="2007" name="BMC Biol.">
        <title>A 100%-complete sequence reveals unusually simple genomic features in the hot-spring red alga Cyanidioschyzon merolae.</title>
        <authorList>
            <person name="Nozaki H."/>
            <person name="Takano H."/>
            <person name="Misumi O."/>
            <person name="Terasawa K."/>
            <person name="Matsuzaki M."/>
            <person name="Maruyama S."/>
            <person name="Nishida K."/>
            <person name="Yagisawa F."/>
            <person name="Yoshida Y."/>
            <person name="Fujiwara T."/>
            <person name="Takio S."/>
            <person name="Tamura K."/>
            <person name="Chung S.J."/>
            <person name="Nakamura S."/>
            <person name="Kuroiwa H."/>
            <person name="Tanaka K."/>
            <person name="Sato N."/>
            <person name="Kuroiwa T."/>
        </authorList>
    </citation>
    <scope>NUCLEOTIDE SEQUENCE [LARGE SCALE GENOMIC DNA]</scope>
    <source>
        <strain evidence="13 14">10D</strain>
    </source>
</reference>